<dbReference type="VEuPathDB" id="PiroplasmaDB:BEWA_038280"/>
<dbReference type="GeneID" id="15803155"/>
<comment type="caution">
    <text evidence="2">The sequence shown here is derived from an EMBL/GenBank/DDBJ whole genome shotgun (WGS) entry which is preliminary data.</text>
</comment>
<feature type="compositionally biased region" description="Basic and acidic residues" evidence="1">
    <location>
        <begin position="7"/>
        <end position="22"/>
    </location>
</feature>
<name>L1LEN8_THEEQ</name>
<protein>
    <submittedName>
        <fullName evidence="2">Uncharacterized protein</fullName>
    </submittedName>
</protein>
<evidence type="ECO:0000313" key="3">
    <source>
        <dbReference type="Proteomes" id="UP000031512"/>
    </source>
</evidence>
<sequence>MESQDSLVDRNRKKFYETKKNVENRLQEHLSRSRNLLSQLYFGSDAYKQGFTAHGKANSSGQFSPQDYIPKPTASDEEDSTNVPSSYDEKRLFVENNLPSDGIHKTQATWLLQSSNVACNLPSSKVDDVKIPEILLTDPRDLLLGKYESVFKMDSNSDTLTQLLNSDGKLNKDDKRSLTSDNKNSNYIYGKSSFDIISTLDFAKVVRSRDTNEQALDQMLNEACKELESLACNVLDDPKSFNISDVDVKPENWMGESETTAGLDETLTKKFEENFERDFSKENNLLTQALFHISEQDKVREAEMAPKARIVREETEEEKEKEPEIEMQENKQLNWKNVSHGLETDLLGSFTIIKEGKLGRKMYRLSDFNRNYHGSTGLNTVSVETQTEIKGQTPAESSEKPIRPNVRVKYISTDAWQPSYLPEEKSIVKQEDLYAQQIIHNRHPNIGDGYAVTKVLKYRRERQDQEFANGEKLRISHARRDSIKKELMEKEKEEMKEWRLQKKQIYERMHLNRKSGMHGFMLCRGGKHRSSIVHSTNLIAKEEEFYESPSNKQGGNCYGYDDTDLLPEKNLIKYPKTPFKLPAEKDIPHSKKTLFNTISNFDQWWRTNTIKPNLTVNQLSL</sequence>
<dbReference type="AlphaFoldDB" id="L1LEN8"/>
<proteinExistence type="predicted"/>
<accession>L1LEN8</accession>
<dbReference type="OrthoDB" id="361001at2759"/>
<reference evidence="2 3" key="1">
    <citation type="journal article" date="2012" name="BMC Genomics">
        <title>Comparative genomic analysis and phylogenetic position of Theileria equi.</title>
        <authorList>
            <person name="Kappmeyer L.S."/>
            <person name="Thiagarajan M."/>
            <person name="Herndon D.R."/>
            <person name="Ramsay J.D."/>
            <person name="Caler E."/>
            <person name="Djikeng A."/>
            <person name="Gillespie J.J."/>
            <person name="Lau A.O."/>
            <person name="Roalson E.H."/>
            <person name="Silva J.C."/>
            <person name="Silva M.G."/>
            <person name="Suarez C.E."/>
            <person name="Ueti M.W."/>
            <person name="Nene V.M."/>
            <person name="Mealey R.H."/>
            <person name="Knowles D.P."/>
            <person name="Brayton K.A."/>
        </authorList>
    </citation>
    <scope>NUCLEOTIDE SEQUENCE [LARGE SCALE GENOMIC DNA]</scope>
    <source>
        <strain evidence="2 3">WA</strain>
    </source>
</reference>
<dbReference type="KEGG" id="beq:BEWA_038280"/>
<dbReference type="Proteomes" id="UP000031512">
    <property type="component" value="Unassembled WGS sequence"/>
</dbReference>
<evidence type="ECO:0000256" key="1">
    <source>
        <dbReference type="SAM" id="MobiDB-lite"/>
    </source>
</evidence>
<evidence type="ECO:0000313" key="2">
    <source>
        <dbReference type="EMBL" id="EKX73791.1"/>
    </source>
</evidence>
<gene>
    <name evidence="2" type="ORF">BEWA_038280</name>
</gene>
<keyword evidence="3" id="KW-1185">Reference proteome</keyword>
<dbReference type="eggNOG" id="ENOG502QXDE">
    <property type="taxonomic scope" value="Eukaryota"/>
</dbReference>
<dbReference type="RefSeq" id="XP_004833243.1">
    <property type="nucleotide sequence ID" value="XM_004833186.1"/>
</dbReference>
<dbReference type="EMBL" id="ACOU01000002">
    <property type="protein sequence ID" value="EKX73791.1"/>
    <property type="molecule type" value="Genomic_DNA"/>
</dbReference>
<organism evidence="2 3">
    <name type="scientific">Theileria equi strain WA</name>
    <dbReference type="NCBI Taxonomy" id="1537102"/>
    <lineage>
        <taxon>Eukaryota</taxon>
        <taxon>Sar</taxon>
        <taxon>Alveolata</taxon>
        <taxon>Apicomplexa</taxon>
        <taxon>Aconoidasida</taxon>
        <taxon>Piroplasmida</taxon>
        <taxon>Theileriidae</taxon>
        <taxon>Theileria</taxon>
    </lineage>
</organism>
<feature type="region of interest" description="Disordered" evidence="1">
    <location>
        <begin position="53"/>
        <end position="86"/>
    </location>
</feature>
<feature type="region of interest" description="Disordered" evidence="1">
    <location>
        <begin position="1"/>
        <end position="22"/>
    </location>
</feature>